<feature type="compositionally biased region" description="Basic and acidic residues" evidence="2">
    <location>
        <begin position="66"/>
        <end position="87"/>
    </location>
</feature>
<keyword evidence="5" id="KW-1185">Reference proteome</keyword>
<evidence type="ECO:0000313" key="5">
    <source>
        <dbReference type="Proteomes" id="UP000184304"/>
    </source>
</evidence>
<evidence type="ECO:0000313" key="4">
    <source>
        <dbReference type="EMBL" id="OJI81520.1"/>
    </source>
</evidence>
<dbReference type="Gene3D" id="1.25.40.20">
    <property type="entry name" value="Ankyrin repeat-containing domain"/>
    <property type="match status" value="1"/>
</dbReference>
<dbReference type="PANTHER" id="PTHR10039:SF16">
    <property type="entry name" value="GPI INOSITOL-DEACYLASE"/>
    <property type="match status" value="1"/>
</dbReference>
<dbReference type="InterPro" id="IPR002110">
    <property type="entry name" value="Ankyrin_rpt"/>
</dbReference>
<accession>A0A1L9MWW9</accession>
<dbReference type="SUPFAM" id="SSF52540">
    <property type="entry name" value="P-loop containing nucleoside triphosphate hydrolases"/>
    <property type="match status" value="1"/>
</dbReference>
<dbReference type="PANTHER" id="PTHR10039">
    <property type="entry name" value="AMELOGENIN"/>
    <property type="match status" value="1"/>
</dbReference>
<sequence length="1572" mass="179476">MFLRLCAKLNFSKRDRRGREKDEEQLGLSPSTKNHDRVVANDDVDVSSTPEAEALSPPRADLWEVAGERSDEKDRMALHGREKRDELSGPPPRTGDVCVVASDDVTPQRANLWEVAGERLDENDRKALGLERPLLITDAIKDVIKSTEEKYREYQEGGLKIRKRDGGHINVRDSAKNIILHALQAQDLVTKLVSFDPTGHASSAWSVVSIGLSIIKNDIERRDEILHAAEYLAGILSYYAIVDNHYRERKVESDRELEDALVEVYIAVLQYAAEVKKAEQESNAARMLKSITALVQQPFKELKRTVEKKEQAVQKWANLTEALDHRRQAESMLDGIDEAVERLKIIQSHTRSLRDREVLSWLSTVSYSDPQNNTQGHRASNTGNWFLDLPEYKEWKITPGKIFWLYGAVGCGKSVLCSTVIQDIEEFCRSDPSKNFAYWYFQFSNDETQKVYNMIRSILRQLMPRTLPSSLVNLWEEHSPRGSKPQQQKFADILDVALESSQGEFFLILDALDECPATGDDGRSSLLQFIEELLEKHESKIHILATSRPEPDIRSRLERYQSVDLETGLGQDVETFVRAQVAHGRLCEWGEGVKKRTLEKLLDIPERRFRWADLQIKRLQESKTEAAFHKALDSIPVTLEDTYKDILERLSLEDREAARTILIWLSFSAVPLDLKTVAAVVSFRFPEDVVTTCTTSLVTVSISDDTVRLAHFSVKEFLVHNETGGYWYQFSVTSGHEAIASRTIDYLLGTTESLTKATAMQQPLLIYAARYWHCHVAELGDLHVKSTGLQEKVDRLFTERDVYFNWVRSYYYYFDWNGTWYRCFEELQSPLSSASGRGLKSTVELLLAKGGDPMRPSLDAWTNNNALLEAAEHGHLEVLHLLLNRVDEIPRRVIERLLRIIRATESDKEKLAMVLDLLWEKDALHDQSRVSRMTIDGELFEEAAKNYKSGQMLISWLLDRKERMGVKITERLLVAALGNQSRSEEIIPLLLNDRDADLRLTPSLMRVFISSRNIDAMSAILKRWVNDVVLDEECLEAFVGVNKDAMELLLQERGEEVQTTQKVLITAARSAKDPQTVRLLLDRRGPRTEINKEVLLAAAENFSKGSAIMDVLLDECGQDTVIDDEIIQEIARNHLEGSRMIKSLLCRQQAGFVVTEPILCTAAENHDREILELLVNNASGSDLSITGQTLRLVARNPNHGRALIEYLFELRGYSLPVSEDTLVSVANVDHSVADDVLTFLLERWPHIPVTDRLFEASSNHPNALSKLLDRRCDRLPIKTMIRRLLSNHHEQGEKVLEMLLDRQLVEVDEWLVETIADKYACLEVAYKRKPDFPVTPNIIVKVARNTTSLRILLDRQKNRLLITEEVIKASFLGSYPDDSIRLLLTRLGPEAVPVTEDILIYAVRSNEDCDESHLEALGLLLEQRRDLNLSAVWEAIWQDPDIEPRTLGRTAEALLQEAKDFTFDVTDEKLERLPSMFWHEPLWPQYFWLYPFDDFIRCCMRHRIPLPTTEAASELIVERASLNTIDIYLEDHPDIAITEKHIEAAKRNSVEDGYRDKLVSLLLSAKSRVPSS</sequence>
<dbReference type="InterPro" id="IPR036770">
    <property type="entry name" value="Ankyrin_rpt-contain_sf"/>
</dbReference>
<dbReference type="OrthoDB" id="1577640at2759"/>
<name>A0A1L9MWW9_ASPTC</name>
<evidence type="ECO:0000256" key="1">
    <source>
        <dbReference type="ARBA" id="ARBA00022737"/>
    </source>
</evidence>
<keyword evidence="1" id="KW-0677">Repeat</keyword>
<dbReference type="InterPro" id="IPR027417">
    <property type="entry name" value="P-loop_NTPase"/>
</dbReference>
<dbReference type="OMA" id="FGTIYCV"/>
<dbReference type="VEuPathDB" id="FungiDB:ASPTUDRAFT_58772"/>
<dbReference type="InterPro" id="IPR055530">
    <property type="entry name" value="DUF7104"/>
</dbReference>
<protein>
    <recommendedName>
        <fullName evidence="3">Nephrocystin 3-like N-terminal domain-containing protein</fullName>
    </recommendedName>
</protein>
<gene>
    <name evidence="4" type="ORF">ASPTUDRAFT_58772</name>
</gene>
<dbReference type="Pfam" id="PF24883">
    <property type="entry name" value="NPHP3_N"/>
    <property type="match status" value="1"/>
</dbReference>
<dbReference type="STRING" id="767770.A0A1L9MWW9"/>
<dbReference type="SUPFAM" id="SSF48403">
    <property type="entry name" value="Ankyrin repeat"/>
    <property type="match status" value="1"/>
</dbReference>
<organism evidence="4 5">
    <name type="scientific">Aspergillus tubingensis (strain CBS 134.48)</name>
    <dbReference type="NCBI Taxonomy" id="767770"/>
    <lineage>
        <taxon>Eukaryota</taxon>
        <taxon>Fungi</taxon>
        <taxon>Dikarya</taxon>
        <taxon>Ascomycota</taxon>
        <taxon>Pezizomycotina</taxon>
        <taxon>Eurotiomycetes</taxon>
        <taxon>Eurotiomycetidae</taxon>
        <taxon>Eurotiales</taxon>
        <taxon>Aspergillaceae</taxon>
        <taxon>Aspergillus</taxon>
        <taxon>Aspergillus subgen. Circumdati</taxon>
    </lineage>
</organism>
<proteinExistence type="predicted"/>
<evidence type="ECO:0000256" key="2">
    <source>
        <dbReference type="SAM" id="MobiDB-lite"/>
    </source>
</evidence>
<dbReference type="SMART" id="SM00248">
    <property type="entry name" value="ANK"/>
    <property type="match status" value="5"/>
</dbReference>
<dbReference type="Proteomes" id="UP000184304">
    <property type="component" value="Unassembled WGS sequence"/>
</dbReference>
<feature type="region of interest" description="Disordered" evidence="2">
    <location>
        <begin position="14"/>
        <end position="93"/>
    </location>
</feature>
<dbReference type="Pfam" id="PF23397">
    <property type="entry name" value="DUF7104"/>
    <property type="match status" value="3"/>
</dbReference>
<dbReference type="InterPro" id="IPR056884">
    <property type="entry name" value="NPHP3-like_N"/>
</dbReference>
<dbReference type="EMBL" id="KV878206">
    <property type="protein sequence ID" value="OJI81520.1"/>
    <property type="molecule type" value="Genomic_DNA"/>
</dbReference>
<reference evidence="5" key="1">
    <citation type="journal article" date="2017" name="Genome Biol.">
        <title>Comparative genomics reveals high biological diversity and specific adaptations in the industrially and medically important fungal genus Aspergillus.</title>
        <authorList>
            <person name="de Vries R.P."/>
            <person name="Riley R."/>
            <person name="Wiebenga A."/>
            <person name="Aguilar-Osorio G."/>
            <person name="Amillis S."/>
            <person name="Uchima C.A."/>
            <person name="Anderluh G."/>
            <person name="Asadollahi M."/>
            <person name="Askin M."/>
            <person name="Barry K."/>
            <person name="Battaglia E."/>
            <person name="Bayram O."/>
            <person name="Benocci T."/>
            <person name="Braus-Stromeyer S.A."/>
            <person name="Caldana C."/>
            <person name="Canovas D."/>
            <person name="Cerqueira G.C."/>
            <person name="Chen F."/>
            <person name="Chen W."/>
            <person name="Choi C."/>
            <person name="Clum A."/>
            <person name="Dos Santos R.A."/>
            <person name="Damasio A.R."/>
            <person name="Diallinas G."/>
            <person name="Emri T."/>
            <person name="Fekete E."/>
            <person name="Flipphi M."/>
            <person name="Freyberg S."/>
            <person name="Gallo A."/>
            <person name="Gournas C."/>
            <person name="Habgood R."/>
            <person name="Hainaut M."/>
            <person name="Harispe M.L."/>
            <person name="Henrissat B."/>
            <person name="Hilden K.S."/>
            <person name="Hope R."/>
            <person name="Hossain A."/>
            <person name="Karabika E."/>
            <person name="Karaffa L."/>
            <person name="Karanyi Z."/>
            <person name="Krasevec N."/>
            <person name="Kuo A."/>
            <person name="Kusch H."/>
            <person name="LaButti K."/>
            <person name="Lagendijk E.L."/>
            <person name="Lapidus A."/>
            <person name="Levasseur A."/>
            <person name="Lindquist E."/>
            <person name="Lipzen A."/>
            <person name="Logrieco A.F."/>
            <person name="MacCabe A."/>
            <person name="Maekelae M.R."/>
            <person name="Malavazi I."/>
            <person name="Melin P."/>
            <person name="Meyer V."/>
            <person name="Mielnichuk N."/>
            <person name="Miskei M."/>
            <person name="Molnar A.P."/>
            <person name="Mule G."/>
            <person name="Ngan C.Y."/>
            <person name="Orejas M."/>
            <person name="Orosz E."/>
            <person name="Ouedraogo J.P."/>
            <person name="Overkamp K.M."/>
            <person name="Park H.-S."/>
            <person name="Perrone G."/>
            <person name="Piumi F."/>
            <person name="Punt P.J."/>
            <person name="Ram A.F."/>
            <person name="Ramon A."/>
            <person name="Rauscher S."/>
            <person name="Record E."/>
            <person name="Riano-Pachon D.M."/>
            <person name="Robert V."/>
            <person name="Roehrig J."/>
            <person name="Ruller R."/>
            <person name="Salamov A."/>
            <person name="Salih N.S."/>
            <person name="Samson R.A."/>
            <person name="Sandor E."/>
            <person name="Sanguinetti M."/>
            <person name="Schuetze T."/>
            <person name="Sepcic K."/>
            <person name="Shelest E."/>
            <person name="Sherlock G."/>
            <person name="Sophianopoulou V."/>
            <person name="Squina F.M."/>
            <person name="Sun H."/>
            <person name="Susca A."/>
            <person name="Todd R.B."/>
            <person name="Tsang A."/>
            <person name="Unkles S.E."/>
            <person name="van de Wiele N."/>
            <person name="van Rossen-Uffink D."/>
            <person name="Oliveira J.V."/>
            <person name="Vesth T.C."/>
            <person name="Visser J."/>
            <person name="Yu J.-H."/>
            <person name="Zhou M."/>
            <person name="Andersen M.R."/>
            <person name="Archer D.B."/>
            <person name="Baker S.E."/>
            <person name="Benoit I."/>
            <person name="Brakhage A.A."/>
            <person name="Braus G.H."/>
            <person name="Fischer R."/>
            <person name="Frisvad J.C."/>
            <person name="Goldman G.H."/>
            <person name="Houbraken J."/>
            <person name="Oakley B."/>
            <person name="Pocsi I."/>
            <person name="Scazzocchio C."/>
            <person name="Seiboth B."/>
            <person name="vanKuyk P.A."/>
            <person name="Wortman J."/>
            <person name="Dyer P.S."/>
            <person name="Grigoriev I.V."/>
        </authorList>
    </citation>
    <scope>NUCLEOTIDE SEQUENCE [LARGE SCALE GENOMIC DNA]</scope>
    <source>
        <strain evidence="5">CBS 134.48</strain>
    </source>
</reference>
<evidence type="ECO:0000259" key="3">
    <source>
        <dbReference type="Pfam" id="PF24883"/>
    </source>
</evidence>
<feature type="domain" description="Nephrocystin 3-like N-terminal" evidence="3">
    <location>
        <begin position="381"/>
        <end position="548"/>
    </location>
</feature>
<dbReference type="Gene3D" id="3.40.50.300">
    <property type="entry name" value="P-loop containing nucleotide triphosphate hydrolases"/>
    <property type="match status" value="1"/>
</dbReference>